<proteinExistence type="predicted"/>
<name>A0A8J2WXI6_9STRA</name>
<accession>A0A8J2WXI6</accession>
<dbReference type="AlphaFoldDB" id="A0A8J2WXI6"/>
<comment type="caution">
    <text evidence="1">The sequence shown here is derived from an EMBL/GenBank/DDBJ whole genome shotgun (WGS) entry which is preliminary data.</text>
</comment>
<organism evidence="1 2">
    <name type="scientific">Pelagomonas calceolata</name>
    <dbReference type="NCBI Taxonomy" id="35677"/>
    <lineage>
        <taxon>Eukaryota</taxon>
        <taxon>Sar</taxon>
        <taxon>Stramenopiles</taxon>
        <taxon>Ochrophyta</taxon>
        <taxon>Pelagophyceae</taxon>
        <taxon>Pelagomonadales</taxon>
        <taxon>Pelagomonadaceae</taxon>
        <taxon>Pelagomonas</taxon>
    </lineage>
</organism>
<dbReference type="OrthoDB" id="39297at2759"/>
<sequence>MHFGLSHGYITAHIGHFGSNWLSLRRRREPANAPGWRAAVEHYKDDAGVVFGDVNLREGRVTQSRDGTPQNPGAGGWPTLRYYNADTGPGGAPVERITTQKICDEFKIPQRMINAVTTSRKVCDAVTKKGCDEEESQYLDAWRGDAAARDAEAARLDDLLSDATQKKMKAQRKLLAKLAKVAAAKDEL</sequence>
<evidence type="ECO:0000313" key="1">
    <source>
        <dbReference type="EMBL" id="CAH0369835.1"/>
    </source>
</evidence>
<evidence type="ECO:0000313" key="2">
    <source>
        <dbReference type="Proteomes" id="UP000789595"/>
    </source>
</evidence>
<dbReference type="EMBL" id="CAKKNE010000002">
    <property type="protein sequence ID" value="CAH0369835.1"/>
    <property type="molecule type" value="Genomic_DNA"/>
</dbReference>
<dbReference type="Proteomes" id="UP000789595">
    <property type="component" value="Unassembled WGS sequence"/>
</dbReference>
<gene>
    <name evidence="1" type="ORF">PECAL_2P29780</name>
</gene>
<reference evidence="1" key="1">
    <citation type="submission" date="2021-11" db="EMBL/GenBank/DDBJ databases">
        <authorList>
            <consortium name="Genoscope - CEA"/>
            <person name="William W."/>
        </authorList>
    </citation>
    <scope>NUCLEOTIDE SEQUENCE</scope>
</reference>
<keyword evidence="2" id="KW-1185">Reference proteome</keyword>
<protein>
    <submittedName>
        <fullName evidence="1">Uncharacterized protein</fullName>
    </submittedName>
</protein>